<dbReference type="Pfam" id="PF02470">
    <property type="entry name" value="MlaD"/>
    <property type="match status" value="1"/>
</dbReference>
<dbReference type="InterPro" id="IPR024516">
    <property type="entry name" value="Mce_C"/>
</dbReference>
<sequence length="331" mass="35734">MRRLLQNRHLRVGVITAGLVALLLVGSTAFKQARLGDKTIQAEFAQAAGLRAGATVDVSGIEVGQVSAVRLAGDKVLVDMKVRDEITLGSDAKAAIKMSTILGRLHVELVPGTGASLPGDRITIENTTVPYNLGKVIQDPKYKSSFEHIERIDANKLRQALDVVNTQMGDSPELAVQALDSVGALAKVINDRRDEVDTLLKGMDTVSQLAADNQSGVLLLLTRGEAIGSAVQQRQALLQQLLDNVAALSKLLQDMGLENGDQLGPLITNLNTMSEGLEKNRDNLARLYEIMPVTLRQFNNVVGNGPYGEVYAPWFFPDNWLCATQVIQGCN</sequence>
<keyword evidence="4" id="KW-1185">Reference proteome</keyword>
<name>A0ABS1M4F8_9NOCA</name>
<evidence type="ECO:0000313" key="3">
    <source>
        <dbReference type="EMBL" id="MBL1075537.1"/>
    </source>
</evidence>
<gene>
    <name evidence="3" type="ORF">JK358_14145</name>
</gene>
<dbReference type="InterPro" id="IPR003399">
    <property type="entry name" value="Mce/MlaD"/>
</dbReference>
<dbReference type="InterPro" id="IPR005693">
    <property type="entry name" value="Mce"/>
</dbReference>
<dbReference type="RefSeq" id="WP_201947691.1">
    <property type="nucleotide sequence ID" value="NZ_JAERRJ010000005.1"/>
</dbReference>
<evidence type="ECO:0000259" key="2">
    <source>
        <dbReference type="Pfam" id="PF11887"/>
    </source>
</evidence>
<dbReference type="InterPro" id="IPR052336">
    <property type="entry name" value="MlaD_Phospholipid_Transporter"/>
</dbReference>
<evidence type="ECO:0000259" key="1">
    <source>
        <dbReference type="Pfam" id="PF02470"/>
    </source>
</evidence>
<dbReference type="Pfam" id="PF11887">
    <property type="entry name" value="Mce4_CUP1"/>
    <property type="match status" value="1"/>
</dbReference>
<dbReference type="PANTHER" id="PTHR33371:SF18">
    <property type="entry name" value="MCE-FAMILY PROTEIN MCE3C"/>
    <property type="match status" value="1"/>
</dbReference>
<dbReference type="Proteomes" id="UP000602198">
    <property type="component" value="Unassembled WGS sequence"/>
</dbReference>
<dbReference type="EMBL" id="JAERRJ010000005">
    <property type="protein sequence ID" value="MBL1075537.1"/>
    <property type="molecule type" value="Genomic_DNA"/>
</dbReference>
<organism evidence="3 4">
    <name type="scientific">Nocardia acididurans</name>
    <dbReference type="NCBI Taxonomy" id="2802282"/>
    <lineage>
        <taxon>Bacteria</taxon>
        <taxon>Bacillati</taxon>
        <taxon>Actinomycetota</taxon>
        <taxon>Actinomycetes</taxon>
        <taxon>Mycobacteriales</taxon>
        <taxon>Nocardiaceae</taxon>
        <taxon>Nocardia</taxon>
    </lineage>
</organism>
<feature type="domain" description="Mammalian cell entry C-terminal" evidence="2">
    <location>
        <begin position="149"/>
        <end position="304"/>
    </location>
</feature>
<dbReference type="NCBIfam" id="TIGR00996">
    <property type="entry name" value="Mtu_fam_mce"/>
    <property type="match status" value="1"/>
</dbReference>
<reference evidence="3 4" key="1">
    <citation type="submission" date="2021-01" db="EMBL/GenBank/DDBJ databases">
        <title>WGS of actinomycetes isolated from Thailand.</title>
        <authorList>
            <person name="Thawai C."/>
        </authorList>
    </citation>
    <scope>NUCLEOTIDE SEQUENCE [LARGE SCALE GENOMIC DNA]</scope>
    <source>
        <strain evidence="3 4">LPG 2</strain>
    </source>
</reference>
<comment type="caution">
    <text evidence="3">The sequence shown here is derived from an EMBL/GenBank/DDBJ whole genome shotgun (WGS) entry which is preliminary data.</text>
</comment>
<protein>
    <submittedName>
        <fullName evidence="3">MCE family protein</fullName>
    </submittedName>
</protein>
<evidence type="ECO:0000313" key="4">
    <source>
        <dbReference type="Proteomes" id="UP000602198"/>
    </source>
</evidence>
<dbReference type="PANTHER" id="PTHR33371">
    <property type="entry name" value="INTERMEMBRANE PHOSPHOLIPID TRANSPORT SYSTEM BINDING PROTEIN MLAD-RELATED"/>
    <property type="match status" value="1"/>
</dbReference>
<feature type="domain" description="Mce/MlaD" evidence="1">
    <location>
        <begin position="38"/>
        <end position="112"/>
    </location>
</feature>
<proteinExistence type="predicted"/>
<accession>A0ABS1M4F8</accession>